<accession>D2PYT3</accession>
<name>D2PYT3_KRIFD</name>
<evidence type="ECO:0000313" key="1">
    <source>
        <dbReference type="EMBL" id="ADB29929.1"/>
    </source>
</evidence>
<dbReference type="Proteomes" id="UP000007967">
    <property type="component" value="Chromosome"/>
</dbReference>
<organism evidence="1 2">
    <name type="scientific">Kribbella flavida (strain DSM 17836 / JCM 10339 / NBRC 14399)</name>
    <dbReference type="NCBI Taxonomy" id="479435"/>
    <lineage>
        <taxon>Bacteria</taxon>
        <taxon>Bacillati</taxon>
        <taxon>Actinomycetota</taxon>
        <taxon>Actinomycetes</taxon>
        <taxon>Propionibacteriales</taxon>
        <taxon>Kribbellaceae</taxon>
        <taxon>Kribbella</taxon>
    </lineage>
</organism>
<sequence>MMSPVDRVDPAVHVGLAVLDCAGLDTASGLTLGVDLGMSELTRPTCMCKPRRSQTGENSSAVVSLISTDPTCSSNSPRSDRPRADRMMPVSRSRVIAVDLPPSVLSVSPVVGRSRYGPVGTDADSLRASYQARKASRLARARASAPVSRGTRVGSSSWRTILTWPSVSVNADSRAVSNQISRSAASRTHTLLAPTRSRSLRGACINSPTPATSAINVLRGSTVSGEGTVEPMLQSKVLIHYPIHSLTPAE</sequence>
<gene>
    <name evidence="1" type="ordered locus">Kfla_0811</name>
</gene>
<protein>
    <submittedName>
        <fullName evidence="1">Uncharacterized protein</fullName>
    </submittedName>
</protein>
<reference evidence="2" key="1">
    <citation type="submission" date="2009-09" db="EMBL/GenBank/DDBJ databases">
        <title>The complete genome of Kribbella flavida DSM 17836.</title>
        <authorList>
            <consortium name="US DOE Joint Genome Institute (JGI-PGF)"/>
            <person name="Lucas S."/>
            <person name="Copeland A."/>
            <person name="Lapidus A."/>
            <person name="Glavina del Rio T."/>
            <person name="Dalin E."/>
            <person name="Tice H."/>
            <person name="Bruce D."/>
            <person name="Goodwin L."/>
            <person name="Pitluck S."/>
            <person name="Kyrpides N."/>
            <person name="Mavromatis K."/>
            <person name="Ivanova N."/>
            <person name="Saunders E."/>
            <person name="Brettin T."/>
            <person name="Detter J.C."/>
            <person name="Han C."/>
            <person name="Larimer F."/>
            <person name="Land M."/>
            <person name="Hauser L."/>
            <person name="Markowitz V."/>
            <person name="Cheng J.-F."/>
            <person name="Hugenholtz P."/>
            <person name="Woyke T."/>
            <person name="Wu D."/>
            <person name="Pukall R."/>
            <person name="Klenk H.-P."/>
            <person name="Eisen J.A."/>
        </authorList>
    </citation>
    <scope>NUCLEOTIDE SEQUENCE [LARGE SCALE GENOMIC DNA]</scope>
    <source>
        <strain evidence="2">DSM 17836 / JCM 10339 / NBRC 14399</strain>
    </source>
</reference>
<keyword evidence="2" id="KW-1185">Reference proteome</keyword>
<proteinExistence type="predicted"/>
<dbReference type="KEGG" id="kfl:Kfla_0811"/>
<evidence type="ECO:0000313" key="2">
    <source>
        <dbReference type="Proteomes" id="UP000007967"/>
    </source>
</evidence>
<reference evidence="1 2" key="2">
    <citation type="journal article" date="2010" name="Stand. Genomic Sci.">
        <title>Complete genome sequence of Kribbella flavida type strain (IFO 14399).</title>
        <authorList>
            <person name="Pukall R."/>
            <person name="Lapidus A."/>
            <person name="Glavina Del Rio T."/>
            <person name="Copeland A."/>
            <person name="Tice H."/>
            <person name="Cheng J.-F."/>
            <person name="Lucas S."/>
            <person name="Chen F."/>
            <person name="Nolan M."/>
            <person name="LaButti K."/>
            <person name="Pati A."/>
            <person name="Ivanova N."/>
            <person name="Mavrommatis K."/>
            <person name="Mikhailova N."/>
            <person name="Pitluck S."/>
            <person name="Bruce D."/>
            <person name="Goodwin L."/>
            <person name="Land M."/>
            <person name="Hauser L."/>
            <person name="Chang Y.-J."/>
            <person name="Jeffries C.D."/>
            <person name="Chen A."/>
            <person name="Palaniappan K."/>
            <person name="Chain P."/>
            <person name="Rohde M."/>
            <person name="Goeker M."/>
            <person name="Bristow J."/>
            <person name="Eisen J.A."/>
            <person name="Markowitz V."/>
            <person name="Hugenholtz P."/>
            <person name="Kyrpides N.C."/>
            <person name="Klenk H.-P."/>
            <person name="Brettin T."/>
        </authorList>
    </citation>
    <scope>NUCLEOTIDE SEQUENCE [LARGE SCALE GENOMIC DNA]</scope>
    <source>
        <strain evidence="2">DSM 17836 / JCM 10339 / NBRC 14399</strain>
    </source>
</reference>
<dbReference type="AlphaFoldDB" id="D2PYT3"/>
<dbReference type="EMBL" id="CP001736">
    <property type="protein sequence ID" value="ADB29929.1"/>
    <property type="molecule type" value="Genomic_DNA"/>
</dbReference>
<dbReference type="HOGENOM" id="CLU_1110276_0_0_11"/>